<evidence type="ECO:0000256" key="3">
    <source>
        <dbReference type="ARBA" id="ARBA00023274"/>
    </source>
</evidence>
<dbReference type="PANTHER" id="PTHR41237">
    <property type="entry name" value="37S RIBOSOMAL PROTEIN MRP21, MITOCHONDRIAL"/>
    <property type="match status" value="1"/>
</dbReference>
<feature type="region of interest" description="Disordered" evidence="4">
    <location>
        <begin position="29"/>
        <end position="75"/>
    </location>
</feature>
<keyword evidence="3" id="KW-0687">Ribonucleoprotein</keyword>
<dbReference type="InterPro" id="IPR001911">
    <property type="entry name" value="Ribosomal_bS21"/>
</dbReference>
<comment type="similarity">
    <text evidence="1">Belongs to the bacterial ribosomal protein bS21 family.</text>
</comment>
<gene>
    <name evidence="5" type="ORF">MKK02DRAFT_43611</name>
</gene>
<dbReference type="RefSeq" id="XP_052947462.1">
    <property type="nucleotide sequence ID" value="XM_053092522.1"/>
</dbReference>
<dbReference type="PANTHER" id="PTHR41237:SF1">
    <property type="entry name" value="SMALL RIBOSOMAL SUBUNIT PROTEIN BS21M"/>
    <property type="match status" value="1"/>
</dbReference>
<keyword evidence="2" id="KW-0689">Ribosomal protein</keyword>
<proteinExistence type="inferred from homology"/>
<keyword evidence="6" id="KW-1185">Reference proteome</keyword>
<evidence type="ECO:0000256" key="1">
    <source>
        <dbReference type="ARBA" id="ARBA00006640"/>
    </source>
</evidence>
<protein>
    <recommendedName>
        <fullName evidence="7">Ribosomal protein S21</fullName>
    </recommendedName>
</protein>
<evidence type="ECO:0000313" key="6">
    <source>
        <dbReference type="Proteomes" id="UP001164286"/>
    </source>
</evidence>
<evidence type="ECO:0000313" key="5">
    <source>
        <dbReference type="EMBL" id="KAI9637685.1"/>
    </source>
</evidence>
<dbReference type="AlphaFoldDB" id="A0AA38HC73"/>
<dbReference type="GO" id="GO:0006412">
    <property type="term" value="P:translation"/>
    <property type="evidence" value="ECO:0007669"/>
    <property type="project" value="InterPro"/>
</dbReference>
<dbReference type="GO" id="GO:0005840">
    <property type="term" value="C:ribosome"/>
    <property type="evidence" value="ECO:0007669"/>
    <property type="project" value="UniProtKB-KW"/>
</dbReference>
<dbReference type="GO" id="GO:0003735">
    <property type="term" value="F:structural constituent of ribosome"/>
    <property type="evidence" value="ECO:0007669"/>
    <property type="project" value="InterPro"/>
</dbReference>
<evidence type="ECO:0000256" key="4">
    <source>
        <dbReference type="SAM" id="MobiDB-lite"/>
    </source>
</evidence>
<sequence>MASFFRTIVRAGPSRPTALFARAFTAPSLPTFQETPSTPSVPSTPTHASPTSIYPPSPYTMESSKPNPLPSPIRLPRGAAARIARPRSPTDTAEDLSNDGWWAAQSVSGPKEAHVGNQYSGRSIKVYSNDVMLPIRRLSGLLARTGVKKYVRRSEFYEKPSERKRRLGTERHRRRFQEMVREKVQTVQMIRNRG</sequence>
<organism evidence="5 6">
    <name type="scientific">Dioszegia hungarica</name>
    <dbReference type="NCBI Taxonomy" id="4972"/>
    <lineage>
        <taxon>Eukaryota</taxon>
        <taxon>Fungi</taxon>
        <taxon>Dikarya</taxon>
        <taxon>Basidiomycota</taxon>
        <taxon>Agaricomycotina</taxon>
        <taxon>Tremellomycetes</taxon>
        <taxon>Tremellales</taxon>
        <taxon>Bulleribasidiaceae</taxon>
        <taxon>Dioszegia</taxon>
    </lineage>
</organism>
<accession>A0AA38HC73</accession>
<evidence type="ECO:0008006" key="7">
    <source>
        <dbReference type="Google" id="ProtNLM"/>
    </source>
</evidence>
<dbReference type="Pfam" id="PF01165">
    <property type="entry name" value="Ribosomal_S21"/>
    <property type="match status" value="1"/>
</dbReference>
<dbReference type="InterPro" id="IPR052837">
    <property type="entry name" value="Mitoribosomal_bS21"/>
</dbReference>
<dbReference type="Proteomes" id="UP001164286">
    <property type="component" value="Unassembled WGS sequence"/>
</dbReference>
<dbReference type="GO" id="GO:1990904">
    <property type="term" value="C:ribonucleoprotein complex"/>
    <property type="evidence" value="ECO:0007669"/>
    <property type="project" value="UniProtKB-KW"/>
</dbReference>
<feature type="compositionally biased region" description="Low complexity" evidence="4">
    <location>
        <begin position="35"/>
        <end position="52"/>
    </location>
</feature>
<evidence type="ECO:0000256" key="2">
    <source>
        <dbReference type="ARBA" id="ARBA00022980"/>
    </source>
</evidence>
<dbReference type="Gene3D" id="1.20.5.1150">
    <property type="entry name" value="Ribosomal protein S8"/>
    <property type="match status" value="1"/>
</dbReference>
<dbReference type="EMBL" id="JAKWFO010000004">
    <property type="protein sequence ID" value="KAI9637685.1"/>
    <property type="molecule type" value="Genomic_DNA"/>
</dbReference>
<name>A0AA38HC73_9TREE</name>
<reference evidence="5" key="1">
    <citation type="journal article" date="2022" name="G3 (Bethesda)">
        <title>High quality genome of the basidiomycete yeast Dioszegia hungarica PDD-24b-2 isolated from cloud water.</title>
        <authorList>
            <person name="Jarrige D."/>
            <person name="Haridas S."/>
            <person name="Bleykasten-Grosshans C."/>
            <person name="Joly M."/>
            <person name="Nadalig T."/>
            <person name="Sancelme M."/>
            <person name="Vuilleumier S."/>
            <person name="Grigoriev I.V."/>
            <person name="Amato P."/>
            <person name="Bringel F."/>
        </authorList>
    </citation>
    <scope>NUCLEOTIDE SEQUENCE</scope>
    <source>
        <strain evidence="5">PDD-24b-2</strain>
    </source>
</reference>
<dbReference type="InterPro" id="IPR038380">
    <property type="entry name" value="Ribosomal_bS21_sf"/>
</dbReference>
<comment type="caution">
    <text evidence="5">The sequence shown here is derived from an EMBL/GenBank/DDBJ whole genome shotgun (WGS) entry which is preliminary data.</text>
</comment>
<dbReference type="GeneID" id="77731727"/>